<evidence type="ECO:0000313" key="1">
    <source>
        <dbReference type="EMBL" id="GIY20134.1"/>
    </source>
</evidence>
<evidence type="ECO:0000313" key="2">
    <source>
        <dbReference type="Proteomes" id="UP001054945"/>
    </source>
</evidence>
<gene>
    <name evidence="1" type="ORF">CEXT_634191</name>
</gene>
<dbReference type="EMBL" id="BPLR01007840">
    <property type="protein sequence ID" value="GIY20134.1"/>
    <property type="molecule type" value="Genomic_DNA"/>
</dbReference>
<protein>
    <submittedName>
        <fullName evidence="1">Uncharacterized protein</fullName>
    </submittedName>
</protein>
<accession>A0AAV4RE28</accession>
<comment type="caution">
    <text evidence="1">The sequence shown here is derived from an EMBL/GenBank/DDBJ whole genome shotgun (WGS) entry which is preliminary data.</text>
</comment>
<dbReference type="AlphaFoldDB" id="A0AAV4RE28"/>
<reference evidence="1 2" key="1">
    <citation type="submission" date="2021-06" db="EMBL/GenBank/DDBJ databases">
        <title>Caerostris extrusa draft genome.</title>
        <authorList>
            <person name="Kono N."/>
            <person name="Arakawa K."/>
        </authorList>
    </citation>
    <scope>NUCLEOTIDE SEQUENCE [LARGE SCALE GENOMIC DNA]</scope>
</reference>
<organism evidence="1 2">
    <name type="scientific">Caerostris extrusa</name>
    <name type="common">Bark spider</name>
    <name type="synonym">Caerostris bankana</name>
    <dbReference type="NCBI Taxonomy" id="172846"/>
    <lineage>
        <taxon>Eukaryota</taxon>
        <taxon>Metazoa</taxon>
        <taxon>Ecdysozoa</taxon>
        <taxon>Arthropoda</taxon>
        <taxon>Chelicerata</taxon>
        <taxon>Arachnida</taxon>
        <taxon>Araneae</taxon>
        <taxon>Araneomorphae</taxon>
        <taxon>Entelegynae</taxon>
        <taxon>Araneoidea</taxon>
        <taxon>Araneidae</taxon>
        <taxon>Caerostris</taxon>
    </lineage>
</organism>
<name>A0AAV4RE28_CAEEX</name>
<sequence length="107" mass="12115">MDTQRHTFIETVIMEWKLSSSLTGQFSTPNYGHGETLKQQRLAIQNNRLDLFGSYVILLQDNARLPFHSGDSKSHPVLQSGRNESSSAKSLTLSPITFLYLKRFLDG</sequence>
<proteinExistence type="predicted"/>
<keyword evidence="2" id="KW-1185">Reference proteome</keyword>
<dbReference type="Proteomes" id="UP001054945">
    <property type="component" value="Unassembled WGS sequence"/>
</dbReference>